<dbReference type="EMBL" id="BBLT01000009">
    <property type="protein sequence ID" value="GAL86690.1"/>
    <property type="molecule type" value="Genomic_DNA"/>
</dbReference>
<accession>A0A098LI87</accession>
<protein>
    <recommendedName>
        <fullName evidence="3">DUF748 domain-containing protein</fullName>
    </recommendedName>
</protein>
<proteinExistence type="predicted"/>
<dbReference type="STRING" id="153721.MYP_3920"/>
<keyword evidence="2" id="KW-1185">Reference proteome</keyword>
<dbReference type="Proteomes" id="UP000030185">
    <property type="component" value="Unassembled WGS sequence"/>
</dbReference>
<comment type="caution">
    <text evidence="1">The sequence shown here is derived from an EMBL/GenBank/DDBJ whole genome shotgun (WGS) entry which is preliminary data.</text>
</comment>
<evidence type="ECO:0008006" key="3">
    <source>
        <dbReference type="Google" id="ProtNLM"/>
    </source>
</evidence>
<reference evidence="1 2" key="1">
    <citation type="submission" date="2014-09" db="EMBL/GenBank/DDBJ databases">
        <title>Sporocytophaga myxococcoides PG-01 genome sequencing.</title>
        <authorList>
            <person name="Liu L."/>
            <person name="Gao P.J."/>
            <person name="Chen G.J."/>
            <person name="Wang L.S."/>
        </authorList>
    </citation>
    <scope>NUCLEOTIDE SEQUENCE [LARGE SCALE GENOMIC DNA]</scope>
    <source>
        <strain evidence="1 2">PG-01</strain>
    </source>
</reference>
<sequence>MILLGILVAFRLALPYIVLKYVNNTLSELNGYKGHVENIDIHLIRGAYTIHHLNIEKTEGKSYVPFFLAKKTDLSIQWKALFKGALVGEVIIYNSALNFVNGSKGTSQNGGNNDWREPVKKLFPLKINRFEVLNGEIHYRDYSASPDINLYLQSVHTVANNLTNSEKLSKTLVANITATGKVMKTGHFSFTLEFDPYADSPYFNMDAKMEKLPATELNDFFKAYGNFDVQEGTVGLYIEAAGKDGGIKGYVKPLIENLNVLKPKEEKPGPLRFLYEAAIEGLAEIFKNHPKDRVATKVPFSGQLKNPDIQIWPVISNLISNAFIEVLLPNIDNTINMKDTEKQKK</sequence>
<dbReference type="eggNOG" id="COG2982">
    <property type="taxonomic scope" value="Bacteria"/>
</dbReference>
<dbReference type="AlphaFoldDB" id="A0A098LI87"/>
<evidence type="ECO:0000313" key="1">
    <source>
        <dbReference type="EMBL" id="GAL86690.1"/>
    </source>
</evidence>
<name>A0A098LI87_9BACT</name>
<gene>
    <name evidence="1" type="ORF">MYP_3920</name>
</gene>
<organism evidence="1 2">
    <name type="scientific">Sporocytophaga myxococcoides</name>
    <dbReference type="NCBI Taxonomy" id="153721"/>
    <lineage>
        <taxon>Bacteria</taxon>
        <taxon>Pseudomonadati</taxon>
        <taxon>Bacteroidota</taxon>
        <taxon>Cytophagia</taxon>
        <taxon>Cytophagales</taxon>
        <taxon>Cytophagaceae</taxon>
        <taxon>Sporocytophaga</taxon>
    </lineage>
</organism>
<evidence type="ECO:0000313" key="2">
    <source>
        <dbReference type="Proteomes" id="UP000030185"/>
    </source>
</evidence>